<reference evidence="13 14" key="1">
    <citation type="submission" date="2018-11" db="EMBL/GenBank/DDBJ databases">
        <title>Draft genome sequence of Ferruginibacter sp. BO-59.</title>
        <authorList>
            <person name="Im W.T."/>
        </authorList>
    </citation>
    <scope>NUCLEOTIDE SEQUENCE [LARGE SCALE GENOMIC DNA]</scope>
    <source>
        <strain evidence="13 14">BO-59</strain>
    </source>
</reference>
<dbReference type="CDD" id="cd09641">
    <property type="entry name" value="Cas3''_I"/>
    <property type="match status" value="1"/>
</dbReference>
<evidence type="ECO:0000313" key="13">
    <source>
        <dbReference type="EMBL" id="RNI36712.1"/>
    </source>
</evidence>
<dbReference type="NCBIfam" id="TIGR01596">
    <property type="entry name" value="cas3_HD"/>
    <property type="match status" value="1"/>
</dbReference>
<dbReference type="GO" id="GO:0003677">
    <property type="term" value="F:DNA binding"/>
    <property type="evidence" value="ECO:0007669"/>
    <property type="project" value="InterPro"/>
</dbReference>
<dbReference type="GO" id="GO:0051607">
    <property type="term" value="P:defense response to virus"/>
    <property type="evidence" value="ECO:0007669"/>
    <property type="project" value="UniProtKB-KW"/>
</dbReference>
<feature type="domain" description="HD Cas3-type" evidence="12">
    <location>
        <begin position="8"/>
        <end position="219"/>
    </location>
</feature>
<dbReference type="SMART" id="SM00487">
    <property type="entry name" value="DEXDc"/>
    <property type="match status" value="1"/>
</dbReference>
<dbReference type="InterPro" id="IPR027417">
    <property type="entry name" value="P-loop_NTPase"/>
</dbReference>
<keyword evidence="3" id="KW-0540">Nuclease</keyword>
<dbReference type="InterPro" id="IPR006483">
    <property type="entry name" value="CRISPR-assoc_Cas3_HD"/>
</dbReference>
<keyword evidence="14" id="KW-1185">Reference proteome</keyword>
<keyword evidence="9" id="KW-0051">Antiviral defense</keyword>
<dbReference type="GO" id="GO:0004386">
    <property type="term" value="F:helicase activity"/>
    <property type="evidence" value="ECO:0007669"/>
    <property type="project" value="UniProtKB-KW"/>
</dbReference>
<evidence type="ECO:0000259" key="11">
    <source>
        <dbReference type="PROSITE" id="PS51194"/>
    </source>
</evidence>
<comment type="similarity">
    <text evidence="1">In the N-terminal section; belongs to the CRISPR-associated nuclease Cas3-HD family.</text>
</comment>
<dbReference type="Proteomes" id="UP000267223">
    <property type="component" value="Unassembled WGS sequence"/>
</dbReference>
<evidence type="ECO:0000313" key="14">
    <source>
        <dbReference type="Proteomes" id="UP000267223"/>
    </source>
</evidence>
<evidence type="ECO:0000256" key="1">
    <source>
        <dbReference type="ARBA" id="ARBA00006847"/>
    </source>
</evidence>
<evidence type="ECO:0000256" key="5">
    <source>
        <dbReference type="ARBA" id="ARBA00022741"/>
    </source>
</evidence>
<keyword evidence="7" id="KW-0347">Helicase</keyword>
<dbReference type="InterPro" id="IPR006474">
    <property type="entry name" value="Helicase_Cas3_CRISPR-ass_core"/>
</dbReference>
<protein>
    <submittedName>
        <fullName evidence="13">CRISPR-associated helicase Cas3</fullName>
    </submittedName>
</protein>
<dbReference type="InterPro" id="IPR014001">
    <property type="entry name" value="Helicase_ATP-bd"/>
</dbReference>
<keyword evidence="6" id="KW-0378">Hydrolase</keyword>
<accession>A0A3M9NFZ4</accession>
<dbReference type="GO" id="GO:0005524">
    <property type="term" value="F:ATP binding"/>
    <property type="evidence" value="ECO:0007669"/>
    <property type="project" value="UniProtKB-KW"/>
</dbReference>
<feature type="domain" description="Helicase C-terminal" evidence="11">
    <location>
        <begin position="507"/>
        <end position="670"/>
    </location>
</feature>
<dbReference type="Pfam" id="PF22590">
    <property type="entry name" value="Cas3-like_C_2"/>
    <property type="match status" value="1"/>
</dbReference>
<dbReference type="InterPro" id="IPR054712">
    <property type="entry name" value="Cas3-like_dom"/>
</dbReference>
<dbReference type="InterPro" id="IPR001650">
    <property type="entry name" value="Helicase_C-like"/>
</dbReference>
<sequence length="828" mass="96220">MADVGQLKSHPDKLLFTHVDGVIINTQKLTKNLTVSKLAELAAIFHDLGKINPFFQDRLNQRNNGYSHHAYLSAFAFYAAFRCNKNNFDWLKKWLGVQILTENELIALLIIIAKHHGHLPDFIPKANLETEPYILNKDEIKELYTFLSKKANGLPSEEYTKRFEDFKQITSFKQLLNDDKVQNHFLDKIIFNPKHTKEYLDFFLNTQFAFASLIQADKADAMNAKTIDEDKNKIESFCKIYPETLKKYISKFQPNSELNKLRTEIREESIKNIQGLLQKDKRVFELTAPTGSGKTIMLLSLASEIIQTKANYRIMYALPFLSITEQVEKEVLDIFKEYRQENYIQRIDSKSGNQLFDKIQELLDANPSSENIKELDFLAFQEQVFAYPFVITTFVRFFETLLSNHNATLLKLPNFSKSIFLLDEIQSLPPRLYTFFVAYLTKFCEKFDCYAIISTATQPNFELPQEDKIKNFFPDYEKPASLLEHQKYFESNVFNRYQIDYWKEPINIQQLTEKIIAENNSVLVILNTIDDSKDLFKDLSECFTANELYLLNTHFTPNDRKKKLEIIKERLEKNQKTILISTQLIEAGVDIDFPVLYRDFALVSSIVQSAGRCNRNGRLENIGKVVLFNLVKDGKSRANLIYGSGKDKDILTFTKNALGLETAFEEKELLRVQKAFFDKIATELHFAKHSQKAFNLELDFLEDIKECAYAKIGKFQLIDEQTYGEQRQYYVPINKDDINFETLLDLNMEVQSKIQSQQKDWAAIKILNLKMQTLLKKMSNHIVSVRLRNKDIAPVLGHNEKYNELFKLSIDAYDSDKGVKISGEDFLI</sequence>
<gene>
    <name evidence="13" type="primary">cas3</name>
    <name evidence="13" type="ORF">EFY79_10325</name>
</gene>
<evidence type="ECO:0000256" key="6">
    <source>
        <dbReference type="ARBA" id="ARBA00022801"/>
    </source>
</evidence>
<evidence type="ECO:0000256" key="3">
    <source>
        <dbReference type="ARBA" id="ARBA00022722"/>
    </source>
</evidence>
<dbReference type="PROSITE" id="PS51643">
    <property type="entry name" value="HD_CAS3"/>
    <property type="match status" value="1"/>
</dbReference>
<keyword evidence="8" id="KW-0067">ATP-binding</keyword>
<dbReference type="Gene3D" id="3.40.50.300">
    <property type="entry name" value="P-loop containing nucleotide triphosphate hydrolases"/>
    <property type="match status" value="2"/>
</dbReference>
<dbReference type="GO" id="GO:0004518">
    <property type="term" value="F:nuclease activity"/>
    <property type="evidence" value="ECO:0007669"/>
    <property type="project" value="UniProtKB-KW"/>
</dbReference>
<dbReference type="SUPFAM" id="SSF52540">
    <property type="entry name" value="P-loop containing nucleoside triphosphate hydrolases"/>
    <property type="match status" value="1"/>
</dbReference>
<dbReference type="InterPro" id="IPR006935">
    <property type="entry name" value="Helicase/UvrB_N"/>
</dbReference>
<dbReference type="PROSITE" id="PS51194">
    <property type="entry name" value="HELICASE_CTER"/>
    <property type="match status" value="1"/>
</dbReference>
<evidence type="ECO:0000259" key="10">
    <source>
        <dbReference type="PROSITE" id="PS51192"/>
    </source>
</evidence>
<dbReference type="GO" id="GO:0046872">
    <property type="term" value="F:metal ion binding"/>
    <property type="evidence" value="ECO:0007669"/>
    <property type="project" value="UniProtKB-KW"/>
</dbReference>
<dbReference type="Pfam" id="PF04851">
    <property type="entry name" value="ResIII"/>
    <property type="match status" value="1"/>
</dbReference>
<name>A0A3M9NFZ4_9BACT</name>
<dbReference type="OrthoDB" id="9810236at2"/>
<dbReference type="RefSeq" id="WP_123120630.1">
    <property type="nucleotide sequence ID" value="NZ_RJJR01000007.1"/>
</dbReference>
<dbReference type="GO" id="GO:0016787">
    <property type="term" value="F:hydrolase activity"/>
    <property type="evidence" value="ECO:0007669"/>
    <property type="project" value="UniProtKB-KW"/>
</dbReference>
<dbReference type="Gene3D" id="1.10.3210.30">
    <property type="match status" value="1"/>
</dbReference>
<dbReference type="EMBL" id="RJJR01000007">
    <property type="protein sequence ID" value="RNI36712.1"/>
    <property type="molecule type" value="Genomic_DNA"/>
</dbReference>
<dbReference type="PROSITE" id="PS51192">
    <property type="entry name" value="HELICASE_ATP_BIND_1"/>
    <property type="match status" value="1"/>
</dbReference>
<comment type="caution">
    <text evidence="13">The sequence shown here is derived from an EMBL/GenBank/DDBJ whole genome shotgun (WGS) entry which is preliminary data.</text>
</comment>
<keyword evidence="4" id="KW-0479">Metal-binding</keyword>
<evidence type="ECO:0000256" key="4">
    <source>
        <dbReference type="ARBA" id="ARBA00022723"/>
    </source>
</evidence>
<evidence type="ECO:0000256" key="9">
    <source>
        <dbReference type="ARBA" id="ARBA00023118"/>
    </source>
</evidence>
<evidence type="ECO:0000259" key="12">
    <source>
        <dbReference type="PROSITE" id="PS51643"/>
    </source>
</evidence>
<evidence type="ECO:0000256" key="2">
    <source>
        <dbReference type="ARBA" id="ARBA00009046"/>
    </source>
</evidence>
<dbReference type="AlphaFoldDB" id="A0A3M9NFZ4"/>
<evidence type="ECO:0000256" key="8">
    <source>
        <dbReference type="ARBA" id="ARBA00022840"/>
    </source>
</evidence>
<dbReference type="InterPro" id="IPR038257">
    <property type="entry name" value="CRISPR-assoc_Cas3_HD_sf"/>
</dbReference>
<dbReference type="NCBIfam" id="TIGR01587">
    <property type="entry name" value="cas3_core"/>
    <property type="match status" value="1"/>
</dbReference>
<evidence type="ECO:0000256" key="7">
    <source>
        <dbReference type="ARBA" id="ARBA00022806"/>
    </source>
</evidence>
<feature type="domain" description="Helicase ATP-binding" evidence="10">
    <location>
        <begin position="275"/>
        <end position="476"/>
    </location>
</feature>
<proteinExistence type="inferred from homology"/>
<keyword evidence="5" id="KW-0547">Nucleotide-binding</keyword>
<comment type="similarity">
    <text evidence="2">In the central section; belongs to the CRISPR-associated helicase Cas3 family.</text>
</comment>
<organism evidence="13 14">
    <name type="scientific">Hanamia caeni</name>
    <dbReference type="NCBI Taxonomy" id="2294116"/>
    <lineage>
        <taxon>Bacteria</taxon>
        <taxon>Pseudomonadati</taxon>
        <taxon>Bacteroidota</taxon>
        <taxon>Chitinophagia</taxon>
        <taxon>Chitinophagales</taxon>
        <taxon>Chitinophagaceae</taxon>
        <taxon>Hanamia</taxon>
    </lineage>
</organism>